<keyword evidence="6" id="KW-0288">FMN</keyword>
<dbReference type="InterPro" id="IPR050619">
    <property type="entry name" value="Flavodoxin"/>
</dbReference>
<dbReference type="RefSeq" id="WP_020155337.1">
    <property type="nucleotide sequence ID" value="NZ_LQYT01000082.1"/>
</dbReference>
<dbReference type="PANTHER" id="PTHR42809:SF1">
    <property type="entry name" value="FLAVODOXIN 1"/>
    <property type="match status" value="1"/>
</dbReference>
<comment type="similarity">
    <text evidence="3">Belongs to the flavodoxin family.</text>
</comment>
<name>A0A150LLN7_9BACI</name>
<dbReference type="GO" id="GO:0016651">
    <property type="term" value="F:oxidoreductase activity, acting on NAD(P)H"/>
    <property type="evidence" value="ECO:0007669"/>
    <property type="project" value="UniProtKB-ARBA"/>
</dbReference>
<evidence type="ECO:0000256" key="5">
    <source>
        <dbReference type="ARBA" id="ARBA00022630"/>
    </source>
</evidence>
<dbReference type="STRING" id="301148.B4135_2926"/>
<evidence type="ECO:0000259" key="8">
    <source>
        <dbReference type="PROSITE" id="PS50902"/>
    </source>
</evidence>
<sequence>MRVLISYASFSGNTKEVAEIIENRLAREGFAVEKYRINRLNRDIPDLSRFDLIFLGTFTWGKGATPEIVKDFVYKIGYKPANVFIFGTGDTQFGGDELFCKACDKLAKFYGSTYEPLKIEQSPRGAQEKKVTEWTEGVIEHWKSSLKKQPFWSRKIRTDRPPFSAGRPAGS</sequence>
<evidence type="ECO:0000256" key="1">
    <source>
        <dbReference type="ARBA" id="ARBA00001917"/>
    </source>
</evidence>
<reference evidence="9 10" key="1">
    <citation type="submission" date="2016-01" db="EMBL/GenBank/DDBJ databases">
        <title>Draft Genome Sequences of Seven Thermophilic Sporeformers Isolated from Foods.</title>
        <authorList>
            <person name="Berendsen E.M."/>
            <person name="Wells-Bennik M.H."/>
            <person name="Krawcyk A.O."/>
            <person name="De Jong A."/>
            <person name="Holsappel S."/>
            <person name="Eijlander R.T."/>
            <person name="Kuipers O.P."/>
        </authorList>
    </citation>
    <scope>NUCLEOTIDE SEQUENCE [LARGE SCALE GENOMIC DNA]</scope>
    <source>
        <strain evidence="9 10">B4135</strain>
    </source>
</reference>
<evidence type="ECO:0000256" key="6">
    <source>
        <dbReference type="ARBA" id="ARBA00022643"/>
    </source>
</evidence>
<protein>
    <recommendedName>
        <fullName evidence="8">Flavodoxin-like domain-containing protein</fullName>
    </recommendedName>
</protein>
<dbReference type="InterPro" id="IPR010088">
    <property type="entry name" value="RNR_flavodoxin"/>
</dbReference>
<evidence type="ECO:0000256" key="3">
    <source>
        <dbReference type="ARBA" id="ARBA00005267"/>
    </source>
</evidence>
<dbReference type="NCBIfam" id="NF006747">
    <property type="entry name" value="PRK09271.1"/>
    <property type="match status" value="1"/>
</dbReference>
<comment type="caution">
    <text evidence="9">The sequence shown here is derived from an EMBL/GenBank/DDBJ whole genome shotgun (WGS) entry which is preliminary data.</text>
</comment>
<proteinExistence type="inferred from homology"/>
<dbReference type="InterPro" id="IPR029039">
    <property type="entry name" value="Flavoprotein-like_sf"/>
</dbReference>
<evidence type="ECO:0000256" key="2">
    <source>
        <dbReference type="ARBA" id="ARBA00003297"/>
    </source>
</evidence>
<dbReference type="AlphaFoldDB" id="A0A150LLN7"/>
<keyword evidence="7" id="KW-0249">Electron transport</keyword>
<dbReference type="EMBL" id="LQYT01000082">
    <property type="protein sequence ID" value="KYD13263.1"/>
    <property type="molecule type" value="Genomic_DNA"/>
</dbReference>
<dbReference type="PROSITE" id="PS50902">
    <property type="entry name" value="FLAVODOXIN_LIKE"/>
    <property type="match status" value="1"/>
</dbReference>
<evidence type="ECO:0000256" key="4">
    <source>
        <dbReference type="ARBA" id="ARBA00022448"/>
    </source>
</evidence>
<dbReference type="PANTHER" id="PTHR42809">
    <property type="entry name" value="FLAVODOXIN 2"/>
    <property type="match status" value="1"/>
</dbReference>
<gene>
    <name evidence="9" type="ORF">B4135_2926</name>
</gene>
<evidence type="ECO:0000313" key="9">
    <source>
        <dbReference type="EMBL" id="KYD13263.1"/>
    </source>
</evidence>
<comment type="function">
    <text evidence="2">Low-potential electron donor to a number of redox enzymes.</text>
</comment>
<accession>A0A150LLN7</accession>
<evidence type="ECO:0000313" key="10">
    <source>
        <dbReference type="Proteomes" id="UP000075683"/>
    </source>
</evidence>
<dbReference type="InterPro" id="IPR008254">
    <property type="entry name" value="Flavodoxin/NO_synth"/>
</dbReference>
<evidence type="ECO:0000256" key="7">
    <source>
        <dbReference type="ARBA" id="ARBA00022982"/>
    </source>
</evidence>
<dbReference type="Proteomes" id="UP000075683">
    <property type="component" value="Unassembled WGS sequence"/>
</dbReference>
<dbReference type="GO" id="GO:0010181">
    <property type="term" value="F:FMN binding"/>
    <property type="evidence" value="ECO:0007669"/>
    <property type="project" value="InterPro"/>
</dbReference>
<dbReference type="Pfam" id="PF00258">
    <property type="entry name" value="Flavodoxin_1"/>
    <property type="match status" value="1"/>
</dbReference>
<keyword evidence="5" id="KW-0285">Flavoprotein</keyword>
<keyword evidence="4" id="KW-0813">Transport</keyword>
<dbReference type="Gene3D" id="3.40.50.360">
    <property type="match status" value="1"/>
</dbReference>
<dbReference type="SUPFAM" id="SSF52218">
    <property type="entry name" value="Flavoproteins"/>
    <property type="match status" value="1"/>
</dbReference>
<comment type="cofactor">
    <cofactor evidence="1">
        <name>FMN</name>
        <dbReference type="ChEBI" id="CHEBI:58210"/>
    </cofactor>
</comment>
<feature type="domain" description="Flavodoxin-like" evidence="8">
    <location>
        <begin position="3"/>
        <end position="139"/>
    </location>
</feature>
<organism evidence="9 10">
    <name type="scientific">Caldibacillus debilis</name>
    <dbReference type="NCBI Taxonomy" id="301148"/>
    <lineage>
        <taxon>Bacteria</taxon>
        <taxon>Bacillati</taxon>
        <taxon>Bacillota</taxon>
        <taxon>Bacilli</taxon>
        <taxon>Bacillales</taxon>
        <taxon>Bacillaceae</taxon>
        <taxon>Caldibacillus</taxon>
    </lineage>
</organism>
<dbReference type="NCBIfam" id="TIGR01754">
    <property type="entry name" value="flav_RNR"/>
    <property type="match status" value="1"/>
</dbReference>